<evidence type="ECO:0000256" key="11">
    <source>
        <dbReference type="ARBA" id="ARBA00048679"/>
    </source>
</evidence>
<evidence type="ECO:0000256" key="9">
    <source>
        <dbReference type="ARBA" id="ARBA00023200"/>
    </source>
</evidence>
<protein>
    <recommendedName>
        <fullName evidence="3">Serine/threonine-protein kinase 1</fullName>
        <ecNumber evidence="2">2.7.11.1</ecNumber>
    </recommendedName>
</protein>
<dbReference type="SUPFAM" id="SSF56112">
    <property type="entry name" value="Protein kinase-like (PK-like)"/>
    <property type="match status" value="1"/>
</dbReference>
<evidence type="ECO:0000256" key="7">
    <source>
        <dbReference type="ARBA" id="ARBA00022777"/>
    </source>
</evidence>
<dbReference type="SMART" id="SM00220">
    <property type="entry name" value="S_TKc"/>
    <property type="match status" value="1"/>
</dbReference>
<comment type="catalytic activity">
    <reaction evidence="11">
        <text>L-seryl-[protein] + ATP = O-phospho-L-seryl-[protein] + ADP + H(+)</text>
        <dbReference type="Rhea" id="RHEA:17989"/>
        <dbReference type="Rhea" id="RHEA-COMP:9863"/>
        <dbReference type="Rhea" id="RHEA-COMP:11604"/>
        <dbReference type="ChEBI" id="CHEBI:15378"/>
        <dbReference type="ChEBI" id="CHEBI:29999"/>
        <dbReference type="ChEBI" id="CHEBI:30616"/>
        <dbReference type="ChEBI" id="CHEBI:83421"/>
        <dbReference type="ChEBI" id="CHEBI:456216"/>
        <dbReference type="EC" id="2.7.11.1"/>
    </reaction>
</comment>
<dbReference type="PROSITE" id="PS50011">
    <property type="entry name" value="PROTEIN_KINASE_DOM"/>
    <property type="match status" value="1"/>
</dbReference>
<dbReference type="InterPro" id="IPR051138">
    <property type="entry name" value="PIM_Ser/Thr_kinase"/>
</dbReference>
<keyword evidence="9" id="KW-1035">Host cytoplasm</keyword>
<evidence type="ECO:0000313" key="13">
    <source>
        <dbReference type="EMBL" id="GFS94339.1"/>
    </source>
</evidence>
<name>A0A8X6N578_NEPPI</name>
<dbReference type="InterPro" id="IPR011009">
    <property type="entry name" value="Kinase-like_dom_sf"/>
</dbReference>
<dbReference type="GO" id="GO:0005737">
    <property type="term" value="C:cytoplasm"/>
    <property type="evidence" value="ECO:0007669"/>
    <property type="project" value="TreeGrafter"/>
</dbReference>
<sequence>MASIEEELANLRNNYTFEELRSAACCKIYAGERLEDNEQVAIKVIERTKDILFIDSLPAEICLLRQLKNEDGVIQIFNYIECIDGYIIITEYSSKSMDLCDYWTTYYPLTMSKVKKIMLQIVEICIRLQKLNIYHGDLKLENIIIDPETLIIKLIDFGLGGYISEISRSRTGGTFIYIPPEVYHSKIYYAEAAHVWAIGIILFEIVGKRRADDSILEKDTILYSRIGEQYKNVIAKCLKQNFRKRIKFKDLMLVIENEWVDSCE</sequence>
<dbReference type="AlphaFoldDB" id="A0A8X6N578"/>
<dbReference type="GO" id="GO:0030430">
    <property type="term" value="C:host cell cytoplasm"/>
    <property type="evidence" value="ECO:0007669"/>
    <property type="project" value="UniProtKB-SubCell"/>
</dbReference>
<feature type="domain" description="Protein kinase" evidence="12">
    <location>
        <begin position="14"/>
        <end position="260"/>
    </location>
</feature>
<dbReference type="OrthoDB" id="8596411at2759"/>
<keyword evidence="8" id="KW-0067">ATP-binding</keyword>
<evidence type="ECO:0000256" key="3">
    <source>
        <dbReference type="ARBA" id="ARBA00016885"/>
    </source>
</evidence>
<dbReference type="EC" id="2.7.11.1" evidence="2"/>
<keyword evidence="7" id="KW-0418">Kinase</keyword>
<accession>A0A8X6N578</accession>
<dbReference type="Pfam" id="PF00069">
    <property type="entry name" value="Pkinase"/>
    <property type="match status" value="1"/>
</dbReference>
<gene>
    <name evidence="13" type="primary">Pim2</name>
    <name evidence="13" type="ORF">NPIL_88711</name>
</gene>
<evidence type="ECO:0000259" key="12">
    <source>
        <dbReference type="PROSITE" id="PS50011"/>
    </source>
</evidence>
<keyword evidence="4" id="KW-0723">Serine/threonine-protein kinase</keyword>
<evidence type="ECO:0000256" key="5">
    <source>
        <dbReference type="ARBA" id="ARBA00022679"/>
    </source>
</evidence>
<dbReference type="EMBL" id="BMAW01005476">
    <property type="protein sequence ID" value="GFS94339.1"/>
    <property type="molecule type" value="Genomic_DNA"/>
</dbReference>
<keyword evidence="6" id="KW-0547">Nucleotide-binding</keyword>
<evidence type="ECO:0000313" key="14">
    <source>
        <dbReference type="Proteomes" id="UP000887013"/>
    </source>
</evidence>
<evidence type="ECO:0000256" key="8">
    <source>
        <dbReference type="ARBA" id="ARBA00022840"/>
    </source>
</evidence>
<dbReference type="GO" id="GO:0004674">
    <property type="term" value="F:protein serine/threonine kinase activity"/>
    <property type="evidence" value="ECO:0007669"/>
    <property type="project" value="UniProtKB-KW"/>
</dbReference>
<dbReference type="PANTHER" id="PTHR22984">
    <property type="entry name" value="SERINE/THREONINE-PROTEIN KINASE PIM"/>
    <property type="match status" value="1"/>
</dbReference>
<evidence type="ECO:0000256" key="4">
    <source>
        <dbReference type="ARBA" id="ARBA00022527"/>
    </source>
</evidence>
<dbReference type="InterPro" id="IPR008271">
    <property type="entry name" value="Ser/Thr_kinase_AS"/>
</dbReference>
<proteinExistence type="predicted"/>
<keyword evidence="5" id="KW-0808">Transferase</keyword>
<comment type="subcellular location">
    <subcellularLocation>
        <location evidence="1">Host cytoplasm</location>
    </subcellularLocation>
</comment>
<reference evidence="13" key="1">
    <citation type="submission" date="2020-08" db="EMBL/GenBank/DDBJ databases">
        <title>Multicomponent nature underlies the extraordinary mechanical properties of spider dragline silk.</title>
        <authorList>
            <person name="Kono N."/>
            <person name="Nakamura H."/>
            <person name="Mori M."/>
            <person name="Yoshida Y."/>
            <person name="Ohtoshi R."/>
            <person name="Malay A.D."/>
            <person name="Moran D.A.P."/>
            <person name="Tomita M."/>
            <person name="Numata K."/>
            <person name="Arakawa K."/>
        </authorList>
    </citation>
    <scope>NUCLEOTIDE SEQUENCE</scope>
</reference>
<evidence type="ECO:0000256" key="1">
    <source>
        <dbReference type="ARBA" id="ARBA00004192"/>
    </source>
</evidence>
<dbReference type="Proteomes" id="UP000887013">
    <property type="component" value="Unassembled WGS sequence"/>
</dbReference>
<dbReference type="PROSITE" id="PS00108">
    <property type="entry name" value="PROTEIN_KINASE_ST"/>
    <property type="match status" value="1"/>
</dbReference>
<evidence type="ECO:0000256" key="6">
    <source>
        <dbReference type="ARBA" id="ARBA00022741"/>
    </source>
</evidence>
<organism evidence="13 14">
    <name type="scientific">Nephila pilipes</name>
    <name type="common">Giant wood spider</name>
    <name type="synonym">Nephila maculata</name>
    <dbReference type="NCBI Taxonomy" id="299642"/>
    <lineage>
        <taxon>Eukaryota</taxon>
        <taxon>Metazoa</taxon>
        <taxon>Ecdysozoa</taxon>
        <taxon>Arthropoda</taxon>
        <taxon>Chelicerata</taxon>
        <taxon>Arachnida</taxon>
        <taxon>Araneae</taxon>
        <taxon>Araneomorphae</taxon>
        <taxon>Entelegynae</taxon>
        <taxon>Araneoidea</taxon>
        <taxon>Nephilidae</taxon>
        <taxon>Nephila</taxon>
    </lineage>
</organism>
<dbReference type="Gene3D" id="3.30.200.20">
    <property type="entry name" value="Phosphorylase Kinase, domain 1"/>
    <property type="match status" value="1"/>
</dbReference>
<keyword evidence="14" id="KW-1185">Reference proteome</keyword>
<evidence type="ECO:0000256" key="2">
    <source>
        <dbReference type="ARBA" id="ARBA00012513"/>
    </source>
</evidence>
<comment type="caution">
    <text evidence="13">The sequence shown here is derived from an EMBL/GenBank/DDBJ whole genome shotgun (WGS) entry which is preliminary data.</text>
</comment>
<dbReference type="GO" id="GO:0005524">
    <property type="term" value="F:ATP binding"/>
    <property type="evidence" value="ECO:0007669"/>
    <property type="project" value="UniProtKB-KW"/>
</dbReference>
<dbReference type="InterPro" id="IPR000719">
    <property type="entry name" value="Prot_kinase_dom"/>
</dbReference>
<evidence type="ECO:0000256" key="10">
    <source>
        <dbReference type="ARBA" id="ARBA00047899"/>
    </source>
</evidence>
<comment type="catalytic activity">
    <reaction evidence="10">
        <text>L-threonyl-[protein] + ATP = O-phospho-L-threonyl-[protein] + ADP + H(+)</text>
        <dbReference type="Rhea" id="RHEA:46608"/>
        <dbReference type="Rhea" id="RHEA-COMP:11060"/>
        <dbReference type="Rhea" id="RHEA-COMP:11605"/>
        <dbReference type="ChEBI" id="CHEBI:15378"/>
        <dbReference type="ChEBI" id="CHEBI:30013"/>
        <dbReference type="ChEBI" id="CHEBI:30616"/>
        <dbReference type="ChEBI" id="CHEBI:61977"/>
        <dbReference type="ChEBI" id="CHEBI:456216"/>
        <dbReference type="EC" id="2.7.11.1"/>
    </reaction>
</comment>
<dbReference type="PANTHER" id="PTHR22984:SF25">
    <property type="entry name" value="PROTEIN KINASE DOMAIN-CONTAINING PROTEIN"/>
    <property type="match status" value="1"/>
</dbReference>
<dbReference type="Gene3D" id="1.10.510.10">
    <property type="entry name" value="Transferase(Phosphotransferase) domain 1"/>
    <property type="match status" value="1"/>
</dbReference>